<evidence type="ECO:0000313" key="3">
    <source>
        <dbReference type="Proteomes" id="UP000326029"/>
    </source>
</evidence>
<sequence length="90" mass="9225">MFTAKCKVAAAATSEAADLALREINGRRGFATLDSVARKLQDAVRTYGILGCATSPTAADTRKACLEPAAVIAQGFPDLRSGANLGLAGK</sequence>
<protein>
    <submittedName>
        <fullName evidence="1">Uncharacterized protein</fullName>
    </submittedName>
</protein>
<dbReference type="RefSeq" id="WP_062760991.1">
    <property type="nucleotide sequence ID" value="NZ_BMSJ01000003.1"/>
</dbReference>
<name>A0AAV4KHT5_9ACTN</name>
<reference evidence="1" key="3">
    <citation type="submission" date="2023-08" db="EMBL/GenBank/DDBJ databases">
        <authorList>
            <person name="Sun Q."/>
            <person name="Ohkuma M."/>
        </authorList>
    </citation>
    <scope>NUCLEOTIDE SEQUENCE</scope>
    <source>
        <strain evidence="1">JCM 4205</strain>
    </source>
</reference>
<evidence type="ECO:0000313" key="4">
    <source>
        <dbReference type="Proteomes" id="UP000642014"/>
    </source>
</evidence>
<proteinExistence type="predicted"/>
<organism evidence="1 4">
    <name type="scientific">Streptomyces cinereoruber</name>
    <dbReference type="NCBI Taxonomy" id="67260"/>
    <lineage>
        <taxon>Bacteria</taxon>
        <taxon>Bacillati</taxon>
        <taxon>Actinomycetota</taxon>
        <taxon>Actinomycetes</taxon>
        <taxon>Kitasatosporales</taxon>
        <taxon>Streptomycetaceae</taxon>
        <taxon>Streptomyces</taxon>
    </lineage>
</organism>
<gene>
    <name evidence="2" type="ORF">CP977_01845</name>
    <name evidence="1" type="ORF">GCM10010497_22200</name>
</gene>
<dbReference type="EMBL" id="BMSJ01000003">
    <property type="protein sequence ID" value="GGR19628.1"/>
    <property type="molecule type" value="Genomic_DNA"/>
</dbReference>
<reference evidence="1 4" key="1">
    <citation type="journal article" date="2014" name="Int. J. Syst. Evol. Microbiol.">
        <title>Complete genome sequence of Corynebacterium casei LMG S-19264T (=DSM 44701T), isolated from a smear-ripened cheese.</title>
        <authorList>
            <consortium name="US DOE Joint Genome Institute (JGI-PGF)"/>
            <person name="Walter F."/>
            <person name="Albersmeier A."/>
            <person name="Kalinowski J."/>
            <person name="Ruckert C."/>
        </authorList>
    </citation>
    <scope>NUCLEOTIDE SEQUENCE [LARGE SCALE GENOMIC DNA]</scope>
    <source>
        <strain evidence="1 4">JCM 4205</strain>
    </source>
</reference>
<accession>A0AAV4KHT5</accession>
<evidence type="ECO:0000313" key="1">
    <source>
        <dbReference type="EMBL" id="GGR19628.1"/>
    </source>
</evidence>
<dbReference type="EMBL" id="CP023693">
    <property type="protein sequence ID" value="QEV31063.1"/>
    <property type="molecule type" value="Genomic_DNA"/>
</dbReference>
<dbReference type="GeneID" id="95452512"/>
<keyword evidence="3" id="KW-1185">Reference proteome</keyword>
<reference evidence="2 3" key="2">
    <citation type="submission" date="2017-09" db="EMBL/GenBank/DDBJ databases">
        <authorList>
            <person name="Lee N."/>
            <person name="Cho B.-K."/>
        </authorList>
    </citation>
    <scope>NUCLEOTIDE SEQUENCE [LARGE SCALE GENOMIC DNA]</scope>
    <source>
        <strain evidence="2 3">ATCC 19740</strain>
    </source>
</reference>
<dbReference type="AlphaFoldDB" id="A0AAV4KHT5"/>
<dbReference type="Proteomes" id="UP000326029">
    <property type="component" value="Chromosome"/>
</dbReference>
<evidence type="ECO:0000313" key="2">
    <source>
        <dbReference type="EMBL" id="QEV31063.1"/>
    </source>
</evidence>
<dbReference type="Proteomes" id="UP000642014">
    <property type="component" value="Unassembled WGS sequence"/>
</dbReference>